<dbReference type="Proteomes" id="UP000268014">
    <property type="component" value="Unassembled WGS sequence"/>
</dbReference>
<dbReference type="SMART" id="SM00120">
    <property type="entry name" value="HX"/>
    <property type="match status" value="3"/>
</dbReference>
<dbReference type="PANTHER" id="PTHR10201">
    <property type="entry name" value="MATRIX METALLOPROTEINASE"/>
    <property type="match status" value="1"/>
</dbReference>
<dbReference type="GO" id="GO:0005615">
    <property type="term" value="C:extracellular space"/>
    <property type="evidence" value="ECO:0007669"/>
    <property type="project" value="TreeGrafter"/>
</dbReference>
<evidence type="ECO:0000256" key="14">
    <source>
        <dbReference type="SAM" id="MobiDB-lite"/>
    </source>
</evidence>
<feature type="repeat" description="Hemopexin" evidence="13">
    <location>
        <begin position="171"/>
        <end position="215"/>
    </location>
</feature>
<comment type="similarity">
    <text evidence="1">Belongs to the peptidase M10A family.</text>
</comment>
<keyword evidence="2" id="KW-0645">Protease</keyword>
<dbReference type="Pfam" id="PF00413">
    <property type="entry name" value="Peptidase_M10"/>
    <property type="match status" value="1"/>
</dbReference>
<feature type="active site" evidence="10">
    <location>
        <position position="84"/>
    </location>
</feature>
<evidence type="ECO:0000256" key="4">
    <source>
        <dbReference type="ARBA" id="ARBA00022729"/>
    </source>
</evidence>
<feature type="binding site" evidence="12">
    <location>
        <position position="177"/>
    </location>
    <ligand>
        <name>Ca(2+)</name>
        <dbReference type="ChEBI" id="CHEBI:29108"/>
        <label>5</label>
    </ligand>
</feature>
<reference evidence="16 17" key="2">
    <citation type="submission" date="2018-11" db="EMBL/GenBank/DDBJ databases">
        <authorList>
            <consortium name="Pathogen Informatics"/>
        </authorList>
    </citation>
    <scope>NUCLEOTIDE SEQUENCE [LARGE SCALE GENOMIC DNA]</scope>
    <source>
        <strain evidence="16 17">MHpl1</strain>
    </source>
</reference>
<dbReference type="InterPro" id="IPR001818">
    <property type="entry name" value="Pept_M10_metallopeptidase"/>
</dbReference>
<reference evidence="18" key="1">
    <citation type="submission" date="2016-04" db="UniProtKB">
        <authorList>
            <consortium name="WormBaseParasite"/>
        </authorList>
    </citation>
    <scope>IDENTIFICATION</scope>
</reference>
<feature type="binding site" evidence="12">
    <location>
        <position position="175"/>
    </location>
    <ligand>
        <name>Ca(2+)</name>
        <dbReference type="ChEBI" id="CHEBI:29108"/>
        <label>4</label>
    </ligand>
</feature>
<protein>
    <submittedName>
        <fullName evidence="18">ZnMc domain-containing protein</fullName>
    </submittedName>
</protein>
<feature type="binding site" evidence="12">
    <location>
        <position position="220"/>
    </location>
    <ligand>
        <name>Ca(2+)</name>
        <dbReference type="ChEBI" id="CHEBI:29108"/>
        <label>4</label>
    </ligand>
</feature>
<feature type="domain" description="Peptidase metallopeptidase" evidence="15">
    <location>
        <begin position="2"/>
        <end position="125"/>
    </location>
</feature>
<evidence type="ECO:0000259" key="15">
    <source>
        <dbReference type="SMART" id="SM00235"/>
    </source>
</evidence>
<dbReference type="InterPro" id="IPR018487">
    <property type="entry name" value="Hemopexin-like_repeat"/>
</dbReference>
<keyword evidence="5" id="KW-0677">Repeat</keyword>
<evidence type="ECO:0000256" key="10">
    <source>
        <dbReference type="PIRSR" id="PIRSR001191-1"/>
    </source>
</evidence>
<feature type="binding site" evidence="12">
    <location>
        <position position="63"/>
    </location>
    <ligand>
        <name>Ca(2+)</name>
        <dbReference type="ChEBI" id="CHEBI:29108"/>
        <label>2</label>
    </ligand>
</feature>
<feature type="binding site" evidence="12">
    <location>
        <position position="222"/>
    </location>
    <ligand>
        <name>Ca(2+)</name>
        <dbReference type="ChEBI" id="CHEBI:29108"/>
        <label>5</label>
    </ligand>
</feature>
<dbReference type="GO" id="GO:0004222">
    <property type="term" value="F:metalloendopeptidase activity"/>
    <property type="evidence" value="ECO:0007669"/>
    <property type="project" value="InterPro"/>
</dbReference>
<feature type="binding site" evidence="11">
    <location>
        <position position="93"/>
    </location>
    <ligand>
        <name>Zn(2+)</name>
        <dbReference type="ChEBI" id="CHEBI:29105"/>
        <label>2</label>
        <note>catalytic</note>
    </ligand>
</feature>
<evidence type="ECO:0000256" key="7">
    <source>
        <dbReference type="ARBA" id="ARBA00022833"/>
    </source>
</evidence>
<keyword evidence="8" id="KW-0482">Metalloprotease</keyword>
<evidence type="ECO:0000256" key="5">
    <source>
        <dbReference type="ARBA" id="ARBA00022737"/>
    </source>
</evidence>
<feature type="binding site" evidence="12">
    <location>
        <position position="29"/>
    </location>
    <ligand>
        <name>Zn(2+)</name>
        <dbReference type="ChEBI" id="CHEBI:29105"/>
        <label>1</label>
    </ligand>
</feature>
<feature type="binding site" evidence="12">
    <location>
        <position position="281"/>
    </location>
    <ligand>
        <name>Ca(2+)</name>
        <dbReference type="ChEBI" id="CHEBI:29108"/>
        <label>5</label>
    </ligand>
</feature>
<comment type="cofactor">
    <cofactor evidence="12">
        <name>Ca(2+)</name>
        <dbReference type="ChEBI" id="CHEBI:29108"/>
    </cofactor>
    <text evidence="12">Can bind about 5 Ca(2+) ions per subunit.</text>
</comment>
<evidence type="ECO:0000256" key="12">
    <source>
        <dbReference type="PIRSR" id="PIRSR621190-2"/>
    </source>
</evidence>
<sequence length="378" mass="43556">MQKIFSSLSKYVQQMHKSTERAHCVVGSHQCEYPFTAQVLAHAFRPRSAEFEPNEDPSRLIGDIHFNDDVPWAPDLLFATAIHEIGHALGLPHVGDVNSIMYPILVEGQQFTREDIYTIQSLYGPPPRKERDNERLVVSRHETDGNLDKEAGQRSLQDTDRQKDVRPHPCASEADAITTFRGEFIVFKDKWLWRVVSNGREIYGPHLISNVFPDLPEKIDAAVEIRGEIWIFSGSGENERMLNETALRNRYWIFSERRLISGPQPLSSLGLPENLQRIRLAYQWHYFNPPATYLWAERDYWKFDVKSRRVERSYARRISLNWKHVPQNATAAFSRDKGFGVGGRIGTAFAFLVGAIFRDGQRFNERLLRRAKGRGHGP</sequence>
<dbReference type="AlphaFoldDB" id="A0A0N4W1W6"/>
<evidence type="ECO:0000256" key="3">
    <source>
        <dbReference type="ARBA" id="ARBA00022723"/>
    </source>
</evidence>
<dbReference type="SUPFAM" id="SSF55486">
    <property type="entry name" value="Metalloproteases ('zincins'), catalytic domain"/>
    <property type="match status" value="1"/>
</dbReference>
<feature type="binding site" evidence="12">
    <location>
        <position position="65"/>
    </location>
    <ligand>
        <name>Zn(2+)</name>
        <dbReference type="ChEBI" id="CHEBI:29105"/>
        <label>1</label>
    </ligand>
</feature>
<dbReference type="GO" id="GO:0030198">
    <property type="term" value="P:extracellular matrix organization"/>
    <property type="evidence" value="ECO:0007669"/>
    <property type="project" value="TreeGrafter"/>
</dbReference>
<keyword evidence="12" id="KW-0106">Calcium</keyword>
<proteinExistence type="inferred from homology"/>
<feature type="binding site" evidence="12">
    <location>
        <position position="101"/>
    </location>
    <ligand>
        <name>Zn(2+)</name>
        <dbReference type="ChEBI" id="CHEBI:29105"/>
        <label>2</label>
        <note>catalytic</note>
    </ligand>
</feature>
<keyword evidence="9" id="KW-0865">Zymogen</keyword>
<dbReference type="GO" id="GO:0008270">
    <property type="term" value="F:zinc ion binding"/>
    <property type="evidence" value="ECO:0007669"/>
    <property type="project" value="InterPro"/>
</dbReference>
<feature type="binding site" evidence="12">
    <location>
        <position position="68"/>
    </location>
    <ligand>
        <name>Ca(2+)</name>
        <dbReference type="ChEBI" id="CHEBI:29108"/>
        <label>1</label>
    </ligand>
</feature>
<dbReference type="STRING" id="6290.A0A0N4W1W6"/>
<dbReference type="Pfam" id="PF00045">
    <property type="entry name" value="Hemopexin"/>
    <property type="match status" value="1"/>
</dbReference>
<accession>A0A0N4W1W6</accession>
<dbReference type="SMART" id="SM00235">
    <property type="entry name" value="ZnMc"/>
    <property type="match status" value="1"/>
</dbReference>
<dbReference type="Gene3D" id="3.40.390.10">
    <property type="entry name" value="Collagenase (Catalytic Domain)"/>
    <property type="match status" value="1"/>
</dbReference>
<evidence type="ECO:0000256" key="1">
    <source>
        <dbReference type="ARBA" id="ARBA00010370"/>
    </source>
</evidence>
<keyword evidence="17" id="KW-1185">Reference proteome</keyword>
<keyword evidence="6" id="KW-0378">Hydrolase</keyword>
<organism evidence="18">
    <name type="scientific">Haemonchus placei</name>
    <name type="common">Barber's pole worm</name>
    <dbReference type="NCBI Taxonomy" id="6290"/>
    <lineage>
        <taxon>Eukaryota</taxon>
        <taxon>Metazoa</taxon>
        <taxon>Ecdysozoa</taxon>
        <taxon>Nematoda</taxon>
        <taxon>Chromadorea</taxon>
        <taxon>Rhabditida</taxon>
        <taxon>Rhabditina</taxon>
        <taxon>Rhabditomorpha</taxon>
        <taxon>Strongyloidea</taxon>
        <taxon>Trichostrongylidae</taxon>
        <taxon>Haemonchus</taxon>
    </lineage>
</organism>
<evidence type="ECO:0000256" key="6">
    <source>
        <dbReference type="ARBA" id="ARBA00022801"/>
    </source>
</evidence>
<dbReference type="SUPFAM" id="SSF50923">
    <property type="entry name" value="Hemopexin-like domain"/>
    <property type="match status" value="1"/>
</dbReference>
<dbReference type="Gene3D" id="2.110.10.10">
    <property type="entry name" value="Hemopexin-like domain"/>
    <property type="match status" value="1"/>
</dbReference>
<dbReference type="InterPro" id="IPR021190">
    <property type="entry name" value="Pept_M10A"/>
</dbReference>
<name>A0A0N4W1W6_HAEPC</name>
<evidence type="ECO:0000256" key="8">
    <source>
        <dbReference type="ARBA" id="ARBA00023049"/>
    </source>
</evidence>
<dbReference type="OrthoDB" id="406838at2759"/>
<feature type="binding site" evidence="11">
    <location>
        <position position="83"/>
    </location>
    <ligand>
        <name>Zn(2+)</name>
        <dbReference type="ChEBI" id="CHEBI:29105"/>
        <label>2</label>
        <note>catalytic</note>
    </ligand>
</feature>
<evidence type="ECO:0000313" key="18">
    <source>
        <dbReference type="WBParaSite" id="HPLM_0000366901-mRNA-1"/>
    </source>
</evidence>
<dbReference type="InterPro" id="IPR036375">
    <property type="entry name" value="Hemopexin-like_dom_sf"/>
</dbReference>
<keyword evidence="4" id="KW-0732">Signal</keyword>
<dbReference type="PROSITE" id="PS51642">
    <property type="entry name" value="HEMOPEXIN_2"/>
    <property type="match status" value="2"/>
</dbReference>
<dbReference type="PANTHER" id="PTHR10201:SF291">
    <property type="entry name" value="MATRIX METALLOPROTEINASE 1, ISOFORM C-RELATED"/>
    <property type="match status" value="1"/>
</dbReference>
<keyword evidence="7 11" id="KW-0862">Zinc</keyword>
<dbReference type="GO" id="GO:0030574">
    <property type="term" value="P:collagen catabolic process"/>
    <property type="evidence" value="ECO:0007669"/>
    <property type="project" value="TreeGrafter"/>
</dbReference>
<evidence type="ECO:0000256" key="9">
    <source>
        <dbReference type="ARBA" id="ARBA00023145"/>
    </source>
</evidence>
<evidence type="ECO:0000256" key="13">
    <source>
        <dbReference type="PROSITE-ProRule" id="PRU01011"/>
    </source>
</evidence>
<comment type="cofactor">
    <cofactor evidence="12">
        <name>Zn(2+)</name>
        <dbReference type="ChEBI" id="CHEBI:29105"/>
    </cofactor>
    <text evidence="12">Binds 2 Zn(2+) ions per subunit.</text>
</comment>
<evidence type="ECO:0000256" key="11">
    <source>
        <dbReference type="PIRSR" id="PIRSR001191-2"/>
    </source>
</evidence>
<dbReference type="GO" id="GO:0031012">
    <property type="term" value="C:extracellular matrix"/>
    <property type="evidence" value="ECO:0007669"/>
    <property type="project" value="InterPro"/>
</dbReference>
<dbReference type="GO" id="GO:0006508">
    <property type="term" value="P:proteolysis"/>
    <property type="evidence" value="ECO:0007669"/>
    <property type="project" value="UniProtKB-KW"/>
</dbReference>
<dbReference type="InterPro" id="IPR000585">
    <property type="entry name" value="Hemopexin-like_dom"/>
</dbReference>
<evidence type="ECO:0000256" key="2">
    <source>
        <dbReference type="ARBA" id="ARBA00022670"/>
    </source>
</evidence>
<dbReference type="InterPro" id="IPR024079">
    <property type="entry name" value="MetalloPept_cat_dom_sf"/>
</dbReference>
<dbReference type="OMA" id="HRETWHI"/>
<feature type="binding site" evidence="12">
    <location>
        <position position="42"/>
    </location>
    <ligand>
        <name>Zn(2+)</name>
        <dbReference type="ChEBI" id="CHEBI:29105"/>
        <label>1</label>
    </ligand>
</feature>
<dbReference type="WBParaSite" id="HPLM_0000366901-mRNA-1">
    <property type="protein sequence ID" value="HPLM_0000366901-mRNA-1"/>
    <property type="gene ID" value="HPLM_0000366901"/>
</dbReference>
<dbReference type="PIRSF" id="PIRSF001191">
    <property type="entry name" value="Peptidase_M10A_matrix"/>
    <property type="match status" value="1"/>
</dbReference>
<evidence type="ECO:0000313" key="17">
    <source>
        <dbReference type="Proteomes" id="UP000268014"/>
    </source>
</evidence>
<dbReference type="InterPro" id="IPR006026">
    <property type="entry name" value="Peptidase_Metallo"/>
</dbReference>
<feature type="region of interest" description="Disordered" evidence="14">
    <location>
        <begin position="122"/>
        <end position="167"/>
    </location>
</feature>
<feature type="compositionally biased region" description="Basic and acidic residues" evidence="14">
    <location>
        <begin position="127"/>
        <end position="167"/>
    </location>
</feature>
<keyword evidence="3 11" id="KW-0479">Metal-binding</keyword>
<dbReference type="EMBL" id="UZAF01016138">
    <property type="protein sequence ID" value="VDO21416.1"/>
    <property type="molecule type" value="Genomic_DNA"/>
</dbReference>
<feature type="binding site" evidence="11">
    <location>
        <position position="87"/>
    </location>
    <ligand>
        <name>Zn(2+)</name>
        <dbReference type="ChEBI" id="CHEBI:29105"/>
        <label>2</label>
        <note>catalytic</note>
    </ligand>
</feature>
<evidence type="ECO:0000313" key="16">
    <source>
        <dbReference type="EMBL" id="VDO21416.1"/>
    </source>
</evidence>
<gene>
    <name evidence="16" type="ORF">HPLM_LOCUS3661</name>
</gene>
<feature type="repeat" description="Hemopexin" evidence="13">
    <location>
        <begin position="275"/>
        <end position="325"/>
    </location>
</feature>
<dbReference type="CDD" id="cd00094">
    <property type="entry name" value="HX"/>
    <property type="match status" value="1"/>
</dbReference>